<feature type="chain" id="PRO_5026291564" description="Secreted protein" evidence="1">
    <location>
        <begin position="20"/>
        <end position="129"/>
    </location>
</feature>
<dbReference type="Proteomes" id="UP000479000">
    <property type="component" value="Unassembled WGS sequence"/>
</dbReference>
<protein>
    <recommendedName>
        <fullName evidence="4">Secreted protein</fullName>
    </recommendedName>
</protein>
<dbReference type="EMBL" id="CADCXU010011034">
    <property type="protein sequence ID" value="CAB0001517.1"/>
    <property type="molecule type" value="Genomic_DNA"/>
</dbReference>
<feature type="signal peptide" evidence="1">
    <location>
        <begin position="1"/>
        <end position="19"/>
    </location>
</feature>
<feature type="non-terminal residue" evidence="2">
    <location>
        <position position="129"/>
    </location>
</feature>
<dbReference type="AlphaFoldDB" id="A0A6H5GDR4"/>
<evidence type="ECO:0008006" key="4">
    <source>
        <dbReference type="Google" id="ProtNLM"/>
    </source>
</evidence>
<evidence type="ECO:0000256" key="1">
    <source>
        <dbReference type="SAM" id="SignalP"/>
    </source>
</evidence>
<name>A0A6H5GDR4_9HEMI</name>
<reference evidence="2 3" key="1">
    <citation type="submission" date="2020-02" db="EMBL/GenBank/DDBJ databases">
        <authorList>
            <person name="Ferguson B K."/>
        </authorList>
    </citation>
    <scope>NUCLEOTIDE SEQUENCE [LARGE SCALE GENOMIC DNA]</scope>
</reference>
<proteinExistence type="predicted"/>
<sequence length="129" mass="14075">MPSFVTIIVWPFTMTFASATKDAKEKISVHESSIARNLALVLTGTIWPGITDSKLLRVELSSSVCNSLVIGRCLTFTSAKMSRNEAKLTGVSEDGNIDEETCPATVADKGGRGWGAGRWMLWRRRAAQL</sequence>
<keyword evidence="3" id="KW-1185">Reference proteome</keyword>
<organism evidence="2 3">
    <name type="scientific">Nesidiocoris tenuis</name>
    <dbReference type="NCBI Taxonomy" id="355587"/>
    <lineage>
        <taxon>Eukaryota</taxon>
        <taxon>Metazoa</taxon>
        <taxon>Ecdysozoa</taxon>
        <taxon>Arthropoda</taxon>
        <taxon>Hexapoda</taxon>
        <taxon>Insecta</taxon>
        <taxon>Pterygota</taxon>
        <taxon>Neoptera</taxon>
        <taxon>Paraneoptera</taxon>
        <taxon>Hemiptera</taxon>
        <taxon>Heteroptera</taxon>
        <taxon>Panheteroptera</taxon>
        <taxon>Cimicomorpha</taxon>
        <taxon>Miridae</taxon>
        <taxon>Dicyphina</taxon>
        <taxon>Nesidiocoris</taxon>
    </lineage>
</organism>
<gene>
    <name evidence="2" type="ORF">NTEN_LOCUS7304</name>
</gene>
<keyword evidence="1" id="KW-0732">Signal</keyword>
<evidence type="ECO:0000313" key="2">
    <source>
        <dbReference type="EMBL" id="CAB0001517.1"/>
    </source>
</evidence>
<accession>A0A6H5GDR4</accession>
<evidence type="ECO:0000313" key="3">
    <source>
        <dbReference type="Proteomes" id="UP000479000"/>
    </source>
</evidence>